<accession>A0A7V5NY49</accession>
<dbReference type="AlphaFoldDB" id="A0A7V5NY49"/>
<evidence type="ECO:0000313" key="4">
    <source>
        <dbReference type="EMBL" id="HHI89223.1"/>
    </source>
</evidence>
<evidence type="ECO:0000256" key="1">
    <source>
        <dbReference type="ARBA" id="ARBA00000274"/>
    </source>
</evidence>
<dbReference type="GO" id="GO:0009691">
    <property type="term" value="P:cytokinin biosynthetic process"/>
    <property type="evidence" value="ECO:0007669"/>
    <property type="project" value="UniProtKB-UniRule"/>
</dbReference>
<evidence type="ECO:0000256" key="3">
    <source>
        <dbReference type="RuleBase" id="RU363015"/>
    </source>
</evidence>
<keyword evidence="3" id="KW-0378">Hydrolase</keyword>
<comment type="catalytic activity">
    <reaction evidence="1">
        <text>AMP + H2O = D-ribose 5-phosphate + adenine</text>
        <dbReference type="Rhea" id="RHEA:20129"/>
        <dbReference type="ChEBI" id="CHEBI:15377"/>
        <dbReference type="ChEBI" id="CHEBI:16708"/>
        <dbReference type="ChEBI" id="CHEBI:78346"/>
        <dbReference type="ChEBI" id="CHEBI:456215"/>
        <dbReference type="EC" id="3.2.2.4"/>
    </reaction>
</comment>
<evidence type="ECO:0000256" key="2">
    <source>
        <dbReference type="ARBA" id="ARBA00006763"/>
    </source>
</evidence>
<dbReference type="EC" id="3.2.2.n1" evidence="3"/>
<dbReference type="Gene3D" id="3.40.50.450">
    <property type="match status" value="1"/>
</dbReference>
<dbReference type="PANTHER" id="PTHR31223:SF70">
    <property type="entry name" value="LOG FAMILY PROTEIN YJL055W"/>
    <property type="match status" value="1"/>
</dbReference>
<dbReference type="InterPro" id="IPR005269">
    <property type="entry name" value="LOG"/>
</dbReference>
<dbReference type="SUPFAM" id="SSF102405">
    <property type="entry name" value="MCP/YpsA-like"/>
    <property type="match status" value="1"/>
</dbReference>
<dbReference type="PANTHER" id="PTHR31223">
    <property type="entry name" value="LOG FAMILY PROTEIN YJL055W"/>
    <property type="match status" value="1"/>
</dbReference>
<sequence>MKQSGNKNICVFCGASAKADTHYYELARACGQIIAAQGYGLVYGGGGTGLMGACAGAARDAGGSVLGIIPEFLIARERQLSGIEQIIVKTMRERKQLMLDNSDGFLVLPGGIGTLEEAIEILSWLRLHLHDKPMVFVDGNGYWAPLMQLLHHTIKTGFAPEWLADHFLYEKTPKAALKALEHHWQNPRPKGEIDVRPETDMV</sequence>
<organism evidence="4">
    <name type="scientific">Hellea balneolensis</name>
    <dbReference type="NCBI Taxonomy" id="287478"/>
    <lineage>
        <taxon>Bacteria</taxon>
        <taxon>Pseudomonadati</taxon>
        <taxon>Pseudomonadota</taxon>
        <taxon>Alphaproteobacteria</taxon>
        <taxon>Maricaulales</taxon>
        <taxon>Robiginitomaculaceae</taxon>
        <taxon>Hellea</taxon>
    </lineage>
</organism>
<dbReference type="NCBIfam" id="TIGR00730">
    <property type="entry name" value="Rossman fold protein, TIGR00730 family"/>
    <property type="match status" value="1"/>
</dbReference>
<keyword evidence="3" id="KW-0203">Cytokinin biosynthesis</keyword>
<comment type="caution">
    <text evidence="4">The sequence shown here is derived from an EMBL/GenBank/DDBJ whole genome shotgun (WGS) entry which is preliminary data.</text>
</comment>
<protein>
    <recommendedName>
        <fullName evidence="3">Cytokinin riboside 5'-monophosphate phosphoribohydrolase</fullName>
        <ecNumber evidence="3">3.2.2.n1</ecNumber>
    </recommendedName>
</protein>
<dbReference type="GO" id="GO:0008714">
    <property type="term" value="F:AMP nucleosidase activity"/>
    <property type="evidence" value="ECO:0007669"/>
    <property type="project" value="UniProtKB-EC"/>
</dbReference>
<dbReference type="Pfam" id="PF03641">
    <property type="entry name" value="Lysine_decarbox"/>
    <property type="match status" value="1"/>
</dbReference>
<name>A0A7V5NY49_9PROT</name>
<reference evidence="4" key="1">
    <citation type="journal article" date="2020" name="mSystems">
        <title>Genome- and Community-Level Interaction Insights into Carbon Utilization and Element Cycling Functions of Hydrothermarchaeota in Hydrothermal Sediment.</title>
        <authorList>
            <person name="Zhou Z."/>
            <person name="Liu Y."/>
            <person name="Xu W."/>
            <person name="Pan J."/>
            <person name="Luo Z.H."/>
            <person name="Li M."/>
        </authorList>
    </citation>
    <scope>NUCLEOTIDE SEQUENCE [LARGE SCALE GENOMIC DNA]</scope>
    <source>
        <strain evidence="4">HyVt-538</strain>
    </source>
</reference>
<proteinExistence type="inferred from homology"/>
<dbReference type="Proteomes" id="UP000885806">
    <property type="component" value="Unassembled WGS sequence"/>
</dbReference>
<dbReference type="InterPro" id="IPR031100">
    <property type="entry name" value="LOG_fam"/>
</dbReference>
<comment type="similarity">
    <text evidence="2 3">Belongs to the LOG family.</text>
</comment>
<dbReference type="GO" id="GO:0005829">
    <property type="term" value="C:cytosol"/>
    <property type="evidence" value="ECO:0007669"/>
    <property type="project" value="TreeGrafter"/>
</dbReference>
<gene>
    <name evidence="4" type="ORF">ENK01_04635</name>
</gene>
<dbReference type="EMBL" id="DROP01000311">
    <property type="protein sequence ID" value="HHI89223.1"/>
    <property type="molecule type" value="Genomic_DNA"/>
</dbReference>